<feature type="region of interest" description="Disordered" evidence="1">
    <location>
        <begin position="2063"/>
        <end position="2085"/>
    </location>
</feature>
<name>A0A0K0F652_STRVS</name>
<feature type="compositionally biased region" description="Polar residues" evidence="1">
    <location>
        <begin position="381"/>
        <end position="419"/>
    </location>
</feature>
<feature type="region of interest" description="Disordered" evidence="1">
    <location>
        <begin position="1352"/>
        <end position="1393"/>
    </location>
</feature>
<accession>A0A0K0F652</accession>
<feature type="compositionally biased region" description="Low complexity" evidence="1">
    <location>
        <begin position="420"/>
        <end position="433"/>
    </location>
</feature>
<evidence type="ECO:0000313" key="3">
    <source>
        <dbReference type="WBParaSite" id="SVE_0429500.2"/>
    </source>
</evidence>
<evidence type="ECO:0000256" key="1">
    <source>
        <dbReference type="SAM" id="MobiDB-lite"/>
    </source>
</evidence>
<feature type="compositionally biased region" description="Polar residues" evidence="1">
    <location>
        <begin position="497"/>
        <end position="507"/>
    </location>
</feature>
<feature type="compositionally biased region" description="Polar residues" evidence="1">
    <location>
        <begin position="1380"/>
        <end position="1392"/>
    </location>
</feature>
<feature type="compositionally biased region" description="Low complexity" evidence="1">
    <location>
        <begin position="1898"/>
        <end position="1913"/>
    </location>
</feature>
<reference evidence="2" key="1">
    <citation type="submission" date="2014-07" db="EMBL/GenBank/DDBJ databases">
        <authorList>
            <person name="Martin A.A"/>
            <person name="De Silva N."/>
        </authorList>
    </citation>
    <scope>NUCLEOTIDE SEQUENCE</scope>
</reference>
<sequence>MSITNRNSNTTSTTGLYRGKYNNSLSTGSELRSLSASLQPRSVGTRIGYLLQKFGENNVNVKSWNSVRWNKTQPTDAYKGHSSRLSKAFEPTTSTTTFPFNSYSLSPAIRRNLGTKTSSNNFSTTNTNNYADKITLKPTFKFDLKSTNEKYENTMNSCKFTNLNKSKDFNNEFKNNIKYNYQYPYMNKYLNIPSSSNKYTTSFLQSKNFTTRNYIYSQTANYGRSYSSNSNSYQTNKLSTPYISSSSNLRASSTNKIGTNNSTIFDSTKRNSSSLYSSPTKNYLGRNSIYKDGGNSMAITSAMSNLGSQLSISKSERPWRQRLADSARLRNLEGTGEIASKVSSKYMMQRAAKRDSLTSGDEMSICSRLYGSTFDKSSISPSYLSSNTKIPSSYEKSTSGMSNNFQDDNDSGVMSKSVTSRSSWNNSIISNKSPTSQLNKSYSQLPNSTDNTINKTTDIKIDIHKIEHMDDIKESGIKTINNKKSIKERTERRNSRKNLLSQSSFEKNNTKRDTSASTTSSSSEETKDRMKENRNILGKKKRKLRKKDSLSNIEIKQDYNYDNLVESAFVDKPVVIKKIVKEPIITEFPLSTPTTIIPHSTALEITNEENKKITDITSINMKESKKVDGVKKELNQCTSNTEYIKRTPIKRFIQTTADKPKVINDNKIIIKINEKNEKKVEAKESSDESKYNDIVHFKLPSRLYSTSITKSPLNDKEKKIPPIPGIFISDNNEVNISINKHFKAPSCNFSDCENVSKIIYTKSIKNTHEKIVQTFKELKKKKKKILVIRGTFDLKNNVKEQCELLNYTFFDKKLRNKESFKKIVKIPKKPVESIFIEKVIVKNIPQNNGEKTSIIRKEKSIECGNFYCKRPSLKQKLLNLDVIKKSEEKVANVTVMTSNIVDVNFNSISKEIQIYSPIHSIDSLTPKAMTEEPLSVDISLTLPVKYFENVKRSSAPPESSYRRRNKHIETRASIVLKRLRSEDPAIYDTQPTIIPEYNQKYIHLKADPNYIPGDPIILPDSSTLEEYVRRKRGNLEKYIHEPILEENSSLSSYSNNTLSHCDSPSIASTISEYHPPLPVKIIEPNFAHTSKIKPFKNISKPHITSSSENNHYYNMIDMVNINLNKPKFVTNNKQKDDEKDNFLNLIRKPLRSREHVPSTTMNKIFDKPHSVFEERMQKQAKAVVLRRDNPSLMNSFSGSNQKTNESMNTSFDVSWSSPDTLNDKRRSSADTSNQNLSAHLNHNSPMISNIVIPKQTLAQSFAQAAAAASQPRHERYAAHLPVSNNSQINRESNGRHSTTSVDSNNSLVLEKASTQVEQMIDNAKIKHQQSRNKFKDAIEYLDQIFEDFKNDINSNESNRKNSTGKGTNLFPTTGYGGQNGHNDFNSLNNSNRRTVDPIKNVTLYNTSTGQIPSNNSSRKQSYSQNNSFIEDNVVEVSETIKLPPTNKKLSSDKLDFTQKWLVNDVKSWAHSQKSEPFMNNEPSNFDCEEGSVGSCSAEVAAINSKEKERKRTSNVKNENVIVKKQIPNNYLIKPHPYRPQPFPLEGGTLKKIPSIEQIQGNVYQPTGSQFFKPPSMVSLNELTVNRNSNRAQSQEYQGNNNEFNSGMYIKVNNTNDDKNKAFQNFGSVQSLPDAGMLRNHNGGSLKIVRKKDDAMKAIDALVAELEMNVNDENTKRKSFPLKGGNSNFNQYSQINKDYEKSINKGVQKPSSISNTLINKSHKINDSHQLDEMASLLTTVANDIGSSHPRRGTFNNSQLNESSNKNLHNPFEKINSERIGSSRVEAMHNIFENKGLQSDSHSNSGANNQFNQKPSNALWNRKSITQKSSKPICQNLVEEDNYYEVADFDINALKQKVPSKISLNSATYPDYIPSYPNSQPPSYPPPSSSINSLNHGFYSSTNSSSTTIPTQNTNSLHNKIKNQIPSTESINQVLPSRQQSIVERHSLLSQNQNTMNNDEDDDGFYDNIPSNIDDDRHYTRDNEILDNLSISSTKYSTTPRNNGNKLSNLLRKFSIGSNTNVKPSSTGSFISLNKMSLNEPINVNNKRSNLMKSNSLSMEPWEKQVIQGQSSGRRSPGNVSQISKKSSLGNRIKNSIFGSKKSLKNIY</sequence>
<dbReference type="WBParaSite" id="SVE_0429500.2">
    <property type="protein sequence ID" value="SVE_0429500.2"/>
    <property type="gene ID" value="SVE_0429500"/>
</dbReference>
<feature type="compositionally biased region" description="Polar residues" evidence="1">
    <location>
        <begin position="1752"/>
        <end position="1766"/>
    </location>
</feature>
<feature type="compositionally biased region" description="Basic and acidic residues" evidence="1">
    <location>
        <begin position="524"/>
        <end position="534"/>
    </location>
</feature>
<feature type="region of interest" description="Disordered" evidence="1">
    <location>
        <begin position="1746"/>
        <end position="1768"/>
    </location>
</feature>
<feature type="compositionally biased region" description="Polar residues" evidence="1">
    <location>
        <begin position="1191"/>
        <end position="1220"/>
    </location>
</feature>
<feature type="region of interest" description="Disordered" evidence="1">
    <location>
        <begin position="483"/>
        <end position="543"/>
    </location>
</feature>
<evidence type="ECO:0000313" key="2">
    <source>
        <dbReference type="Proteomes" id="UP000035680"/>
    </source>
</evidence>
<reference evidence="3" key="2">
    <citation type="submission" date="2015-08" db="UniProtKB">
        <authorList>
            <consortium name="WormBaseParasite"/>
        </authorList>
    </citation>
    <scope>IDENTIFICATION</scope>
</reference>
<proteinExistence type="predicted"/>
<feature type="compositionally biased region" description="Polar residues" evidence="1">
    <location>
        <begin position="1352"/>
        <end position="1371"/>
    </location>
</feature>
<feature type="region of interest" description="Disordered" evidence="1">
    <location>
        <begin position="1185"/>
        <end position="1241"/>
    </location>
</feature>
<feature type="compositionally biased region" description="Polar residues" evidence="1">
    <location>
        <begin position="434"/>
        <end position="448"/>
    </location>
</feature>
<feature type="compositionally biased region" description="Polar residues" evidence="1">
    <location>
        <begin position="1229"/>
        <end position="1241"/>
    </location>
</feature>
<protein>
    <submittedName>
        <fullName evidence="3">Protein kinase domain-containing protein</fullName>
    </submittedName>
</protein>
<feature type="region of interest" description="Disordered" evidence="1">
    <location>
        <begin position="381"/>
        <end position="453"/>
    </location>
</feature>
<organism evidence="2 3">
    <name type="scientific">Strongyloides venezuelensis</name>
    <name type="common">Threadworm</name>
    <dbReference type="NCBI Taxonomy" id="75913"/>
    <lineage>
        <taxon>Eukaryota</taxon>
        <taxon>Metazoa</taxon>
        <taxon>Ecdysozoa</taxon>
        <taxon>Nematoda</taxon>
        <taxon>Chromadorea</taxon>
        <taxon>Rhabditida</taxon>
        <taxon>Tylenchina</taxon>
        <taxon>Panagrolaimomorpha</taxon>
        <taxon>Strongyloidoidea</taxon>
        <taxon>Strongyloididae</taxon>
        <taxon>Strongyloides</taxon>
    </lineage>
</organism>
<feature type="compositionally biased region" description="Polar residues" evidence="1">
    <location>
        <begin position="2065"/>
        <end position="2085"/>
    </location>
</feature>
<feature type="region of interest" description="Disordered" evidence="1">
    <location>
        <begin position="1794"/>
        <end position="1814"/>
    </location>
</feature>
<feature type="region of interest" description="Disordered" evidence="1">
    <location>
        <begin position="1892"/>
        <end position="1913"/>
    </location>
</feature>
<keyword evidence="2" id="KW-1185">Reference proteome</keyword>
<feature type="region of interest" description="Disordered" evidence="1">
    <location>
        <begin position="1280"/>
        <end position="1307"/>
    </location>
</feature>
<dbReference type="Proteomes" id="UP000035680">
    <property type="component" value="Unassembled WGS sequence"/>
</dbReference>
<feature type="compositionally biased region" description="Polar residues" evidence="1">
    <location>
        <begin position="1282"/>
        <end position="1307"/>
    </location>
</feature>
<feature type="region of interest" description="Disordered" evidence="1">
    <location>
        <begin position="256"/>
        <end position="279"/>
    </location>
</feature>